<geneLocation type="plasmid" evidence="3 4">
    <name>unnamed</name>
</geneLocation>
<dbReference type="InterPro" id="IPR029058">
    <property type="entry name" value="AB_hydrolase_fold"/>
</dbReference>
<dbReference type="PROSITE" id="PS01173">
    <property type="entry name" value="LIPASE_GDXG_HIS"/>
    <property type="match status" value="1"/>
</dbReference>
<comment type="similarity">
    <text evidence="1">Belongs to the 'GDXG' lipolytic enzyme family.</text>
</comment>
<dbReference type="KEGG" id="bhg:I6G56_01245"/>
<name>A0A7U4SUB2_9BURK</name>
<dbReference type="EMBL" id="CP065685">
    <property type="protein sequence ID" value="QPS41936.1"/>
    <property type="molecule type" value="Genomic_DNA"/>
</dbReference>
<accession>A0A7U4SUB2</accession>
<dbReference type="InterPro" id="IPR013094">
    <property type="entry name" value="AB_hydrolase_3"/>
</dbReference>
<dbReference type="InterPro" id="IPR050300">
    <property type="entry name" value="GDXG_lipolytic_enzyme"/>
</dbReference>
<evidence type="ECO:0000256" key="2">
    <source>
        <dbReference type="ARBA" id="ARBA00022801"/>
    </source>
</evidence>
<evidence type="ECO:0000313" key="4">
    <source>
        <dbReference type="Proteomes" id="UP000594943"/>
    </source>
</evidence>
<dbReference type="PROSITE" id="PS01174">
    <property type="entry name" value="LIPASE_GDXG_SER"/>
    <property type="match status" value="1"/>
</dbReference>
<keyword evidence="3" id="KW-0614">Plasmid</keyword>
<reference evidence="3 4" key="1">
    <citation type="submission" date="2020-12" db="EMBL/GenBank/DDBJ databases">
        <title>FDA dAtabase for Regulatory Grade micrObial Sequences (FDA-ARGOS): Supporting development and validation of Infectious Disease Dx tests.</title>
        <authorList>
            <person name="Nelson B."/>
            <person name="Plummer A."/>
            <person name="Tallon L."/>
            <person name="Sadzewicz L."/>
            <person name="Zhao X."/>
            <person name="Boylan J."/>
            <person name="Ott S."/>
            <person name="Bowen H."/>
            <person name="Vavikolanu K."/>
            <person name="Mehta A."/>
            <person name="Aluvathingal J."/>
            <person name="Nadendla S."/>
            <person name="Myers T."/>
            <person name="Yan Y."/>
            <person name="Sichtig H."/>
        </authorList>
    </citation>
    <scope>NUCLEOTIDE SEQUENCE [LARGE SCALE GENOMIC DNA]</scope>
    <source>
        <strain evidence="3 4">FDAARGOS_899</strain>
        <plasmid evidence="3 4">unnamed</plasmid>
    </source>
</reference>
<evidence type="ECO:0000313" key="3">
    <source>
        <dbReference type="EMBL" id="QPS41936.1"/>
    </source>
</evidence>
<dbReference type="PANTHER" id="PTHR48081:SF8">
    <property type="entry name" value="ALPHA_BETA HYDROLASE FOLD-3 DOMAIN-CONTAINING PROTEIN-RELATED"/>
    <property type="match status" value="1"/>
</dbReference>
<gene>
    <name evidence="3" type="ORF">I6G56_01245</name>
</gene>
<dbReference type="Proteomes" id="UP000594943">
    <property type="component" value="Plasmid unnamed"/>
</dbReference>
<dbReference type="SUPFAM" id="SSF53474">
    <property type="entry name" value="alpha/beta-Hydrolases"/>
    <property type="match status" value="1"/>
</dbReference>
<evidence type="ECO:0000256" key="1">
    <source>
        <dbReference type="ARBA" id="ARBA00010515"/>
    </source>
</evidence>
<protein>
    <submittedName>
        <fullName evidence="3">Alpha/beta hydrolase</fullName>
    </submittedName>
</protein>
<dbReference type="Gene3D" id="3.40.50.1820">
    <property type="entry name" value="alpha/beta hydrolase"/>
    <property type="match status" value="1"/>
</dbReference>
<dbReference type="PANTHER" id="PTHR48081">
    <property type="entry name" value="AB HYDROLASE SUPERFAMILY PROTEIN C4A8.06C"/>
    <property type="match status" value="1"/>
</dbReference>
<keyword evidence="2 3" id="KW-0378">Hydrolase</keyword>
<accession>A0A7T2WVH0</accession>
<dbReference type="RefSeq" id="WP_043283376.1">
    <property type="nucleotide sequence ID" value="NZ_CP013381.1"/>
</dbReference>
<dbReference type="Pfam" id="PF07859">
    <property type="entry name" value="Abhydrolase_3"/>
    <property type="match status" value="1"/>
</dbReference>
<dbReference type="AlphaFoldDB" id="A0A7U4SUB2"/>
<dbReference type="InterPro" id="IPR002168">
    <property type="entry name" value="Lipase_GDXG_HIS_AS"/>
</dbReference>
<dbReference type="InterPro" id="IPR033140">
    <property type="entry name" value="Lipase_GDXG_put_SER_AS"/>
</dbReference>
<sequence length="304" mass="33114">MSWQNVCFSWLLRRTAKSLTRKPTLTAQEMRARSAKWSRGEVKPPRGWRVRKLEADPVRGEWIEPETAPRPGAIGRVILYLHGGGYCFCSPLTHRTVAAALAREADARAFSLDYRLAPEHPFPAAVNDTLAAYRGLLAEGVMPGRIVVAGDSSGGGLALALLMSLREAGDPLPAGAVLFSPWTDLAATGASLEENDESDVMLTAVAVANFSHYYLGDTVADHPVASPLYGDYTDLPPLFIQASDSEVLLDDAVRVAEKARVAGVAVNFKVWRRLPHAWPTLTPYLPEAKRAIEEAADFIRKVTP</sequence>
<organism evidence="3 4">
    <name type="scientific">Burkholderia humptydooensis</name>
    <dbReference type="NCBI Taxonomy" id="430531"/>
    <lineage>
        <taxon>Bacteria</taxon>
        <taxon>Pseudomonadati</taxon>
        <taxon>Pseudomonadota</taxon>
        <taxon>Betaproteobacteria</taxon>
        <taxon>Burkholderiales</taxon>
        <taxon>Burkholderiaceae</taxon>
        <taxon>Burkholderia</taxon>
        <taxon>pseudomallei group</taxon>
    </lineage>
</organism>
<dbReference type="GO" id="GO:0016787">
    <property type="term" value="F:hydrolase activity"/>
    <property type="evidence" value="ECO:0007669"/>
    <property type="project" value="UniProtKB-KW"/>
</dbReference>
<proteinExistence type="inferred from homology"/>